<name>A0ABD3WWN7_SINWO</name>
<keyword evidence="4" id="KW-0238">DNA-binding</keyword>
<dbReference type="InterPro" id="IPR047260">
    <property type="entry name" value="ERCC1-like_central_dom"/>
</dbReference>
<evidence type="ECO:0000256" key="3">
    <source>
        <dbReference type="ARBA" id="ARBA00022763"/>
    </source>
</evidence>
<comment type="caution">
    <text evidence="11">The sequence shown here is derived from an EMBL/GenBank/DDBJ whole genome shotgun (WGS) entry which is preliminary data.</text>
</comment>
<evidence type="ECO:0000256" key="8">
    <source>
        <dbReference type="ARBA" id="ARBA00071993"/>
    </source>
</evidence>
<feature type="compositionally biased region" description="Basic and acidic residues" evidence="9">
    <location>
        <begin position="77"/>
        <end position="92"/>
    </location>
</feature>
<feature type="region of interest" description="Disordered" evidence="9">
    <location>
        <begin position="53"/>
        <end position="140"/>
    </location>
</feature>
<sequence>MMEARSKFHVPTVEELDNAELNNSCRPMTLFKNYKDLKTKVPAADVAESVITNGKRNELDQKSKTEVSGDRKRKADSRKEITQKPTEKDEGSQLKTQELKAPQAKVRNYITEASKPESISSGQPIVGKKLPSSSLSKEKDNLPTHDELEAAALRAGKTNCILVNPRQRGNPILKHVRNVPWEYGSIIPDYVMGISNCALYLSLRYHQLNPTYIHNRMKELGRAYDLRVLLVQVDIKDPHHLLKELAKICILADFTLILAFSTEEAGRYLETYKVYENKPAEAIMEKTDSDYISKLTDCLTTVKSVNKTDCMTLLSTFGSVEGMVAASKEDLSLCPGFGPQKAQRLFDVFHEPFLKSNKRKTYKDKEPQPSTSKEDR</sequence>
<dbReference type="GO" id="GO:0032204">
    <property type="term" value="P:regulation of telomere maintenance"/>
    <property type="evidence" value="ECO:0007669"/>
    <property type="project" value="UniProtKB-ARBA"/>
</dbReference>
<evidence type="ECO:0000256" key="9">
    <source>
        <dbReference type="SAM" id="MobiDB-lite"/>
    </source>
</evidence>
<evidence type="ECO:0000259" key="10">
    <source>
        <dbReference type="Pfam" id="PF03834"/>
    </source>
</evidence>
<dbReference type="InterPro" id="IPR011335">
    <property type="entry name" value="Restrct_endonuc-II-like"/>
</dbReference>
<dbReference type="GO" id="GO:0006289">
    <property type="term" value="P:nucleotide-excision repair"/>
    <property type="evidence" value="ECO:0007669"/>
    <property type="project" value="UniProtKB-ARBA"/>
</dbReference>
<keyword evidence="12" id="KW-1185">Reference proteome</keyword>
<dbReference type="SUPFAM" id="SSF47781">
    <property type="entry name" value="RuvA domain 2-like"/>
    <property type="match status" value="1"/>
</dbReference>
<dbReference type="Gene3D" id="1.10.150.20">
    <property type="entry name" value="5' to 3' exonuclease, C-terminal subdomain"/>
    <property type="match status" value="1"/>
</dbReference>
<dbReference type="SUPFAM" id="SSF52980">
    <property type="entry name" value="Restriction endonuclease-like"/>
    <property type="match status" value="1"/>
</dbReference>
<comment type="similarity">
    <text evidence="2">Belongs to the ERCC1/RAD10/SWI10 family.</text>
</comment>
<dbReference type="FunFam" id="3.40.50.10130:FF:000001">
    <property type="entry name" value="DNA excision repair protein ERCC-1"/>
    <property type="match status" value="1"/>
</dbReference>
<feature type="region of interest" description="Disordered" evidence="9">
    <location>
        <begin position="357"/>
        <end position="376"/>
    </location>
</feature>
<evidence type="ECO:0000256" key="5">
    <source>
        <dbReference type="ARBA" id="ARBA00023204"/>
    </source>
</evidence>
<dbReference type="NCBIfam" id="TIGR00597">
    <property type="entry name" value="rad10"/>
    <property type="match status" value="1"/>
</dbReference>
<dbReference type="CDD" id="cd22325">
    <property type="entry name" value="ERCC1_C-like"/>
    <property type="match status" value="1"/>
</dbReference>
<dbReference type="GO" id="GO:0006302">
    <property type="term" value="P:double-strand break repair"/>
    <property type="evidence" value="ECO:0007669"/>
    <property type="project" value="UniProtKB-ARBA"/>
</dbReference>
<evidence type="ECO:0000256" key="1">
    <source>
        <dbReference type="ARBA" id="ARBA00004123"/>
    </source>
</evidence>
<dbReference type="GO" id="GO:0003677">
    <property type="term" value="F:DNA binding"/>
    <property type="evidence" value="ECO:0007669"/>
    <property type="project" value="UniProtKB-KW"/>
</dbReference>
<evidence type="ECO:0000256" key="4">
    <source>
        <dbReference type="ARBA" id="ARBA00023125"/>
    </source>
</evidence>
<organism evidence="11 12">
    <name type="scientific">Sinanodonta woodiana</name>
    <name type="common">Chinese pond mussel</name>
    <name type="synonym">Anodonta woodiana</name>
    <dbReference type="NCBI Taxonomy" id="1069815"/>
    <lineage>
        <taxon>Eukaryota</taxon>
        <taxon>Metazoa</taxon>
        <taxon>Spiralia</taxon>
        <taxon>Lophotrochozoa</taxon>
        <taxon>Mollusca</taxon>
        <taxon>Bivalvia</taxon>
        <taxon>Autobranchia</taxon>
        <taxon>Heteroconchia</taxon>
        <taxon>Palaeoheterodonta</taxon>
        <taxon>Unionida</taxon>
        <taxon>Unionoidea</taxon>
        <taxon>Unionidae</taxon>
        <taxon>Unioninae</taxon>
        <taxon>Sinanodonta</taxon>
    </lineage>
</organism>
<comment type="function">
    <text evidence="7">Non-catalytic component of a structure-specific DNA repair endonuclease responsible for the 5'-incision during DNA repair. Responsible, in conjunction with SLX4, for the first step in the repair of interstrand cross-links (ICL). Participates in the processing of anaphase bridge-generating DNA structures, which consist in incompletely processed DNA lesions arising during S or G2 phase, and can result in cytokinesis failure. Also required for homology-directed repair (HDR) of DNA double-strand breaks, in conjunction with SLX4.</text>
</comment>
<dbReference type="FunFam" id="1.10.150.20:FF:000017">
    <property type="entry name" value="DNA excision repair protein ERCC-1"/>
    <property type="match status" value="1"/>
</dbReference>
<keyword evidence="5" id="KW-0234">DNA repair</keyword>
<dbReference type="InterPro" id="IPR004579">
    <property type="entry name" value="ERCC1/RAD10/SWI10"/>
</dbReference>
<proteinExistence type="inferred from homology"/>
<dbReference type="PANTHER" id="PTHR12749">
    <property type="entry name" value="EXCISION REPAIR CROSS-COMPLEMENTING 1 ERCC1"/>
    <property type="match status" value="1"/>
</dbReference>
<dbReference type="Proteomes" id="UP001634394">
    <property type="component" value="Unassembled WGS sequence"/>
</dbReference>
<gene>
    <name evidence="11" type="ORF">ACJMK2_034742</name>
</gene>
<dbReference type="InterPro" id="IPR010994">
    <property type="entry name" value="RuvA_2-like"/>
</dbReference>
<feature type="compositionally biased region" description="Basic and acidic residues" evidence="9">
    <location>
        <begin position="55"/>
        <end position="70"/>
    </location>
</feature>
<comment type="subcellular location">
    <subcellularLocation>
        <location evidence="1">Nucleus</location>
    </subcellularLocation>
</comment>
<dbReference type="Gene3D" id="3.40.50.10130">
    <property type="match status" value="1"/>
</dbReference>
<evidence type="ECO:0000256" key="2">
    <source>
        <dbReference type="ARBA" id="ARBA00008283"/>
    </source>
</evidence>
<reference evidence="11 12" key="1">
    <citation type="submission" date="2024-11" db="EMBL/GenBank/DDBJ databases">
        <title>Chromosome-level genome assembly of the freshwater bivalve Anodonta woodiana.</title>
        <authorList>
            <person name="Chen X."/>
        </authorList>
    </citation>
    <scope>NUCLEOTIDE SEQUENCE [LARGE SCALE GENOMIC DNA]</scope>
    <source>
        <strain evidence="11">MN2024</strain>
        <tissue evidence="11">Gills</tissue>
    </source>
</reference>
<keyword evidence="3" id="KW-0227">DNA damage</keyword>
<dbReference type="EMBL" id="JBJQND010000005">
    <property type="protein sequence ID" value="KAL3876970.1"/>
    <property type="molecule type" value="Genomic_DNA"/>
</dbReference>
<accession>A0ABD3WWN7</accession>
<evidence type="ECO:0000256" key="6">
    <source>
        <dbReference type="ARBA" id="ARBA00023242"/>
    </source>
</evidence>
<feature type="compositionally biased region" description="Basic and acidic residues" evidence="9">
    <location>
        <begin position="363"/>
        <end position="376"/>
    </location>
</feature>
<dbReference type="Pfam" id="PF03834">
    <property type="entry name" value="Rad10"/>
    <property type="match status" value="1"/>
</dbReference>
<protein>
    <recommendedName>
        <fullName evidence="8">DNA excision repair protein ERCC-1</fullName>
    </recommendedName>
</protein>
<evidence type="ECO:0000256" key="7">
    <source>
        <dbReference type="ARBA" id="ARBA00054210"/>
    </source>
</evidence>
<keyword evidence="6" id="KW-0539">Nucleus</keyword>
<dbReference type="GO" id="GO:0005634">
    <property type="term" value="C:nucleus"/>
    <property type="evidence" value="ECO:0007669"/>
    <property type="project" value="UniProtKB-SubCell"/>
</dbReference>
<dbReference type="PANTHER" id="PTHR12749:SF0">
    <property type="entry name" value="DNA EXCISION REPAIR PROTEIN ERCC-1"/>
    <property type="match status" value="1"/>
</dbReference>
<dbReference type="AlphaFoldDB" id="A0ABD3WWN7"/>
<dbReference type="Pfam" id="PF14520">
    <property type="entry name" value="HHH_5"/>
    <property type="match status" value="1"/>
</dbReference>
<evidence type="ECO:0000313" key="11">
    <source>
        <dbReference type="EMBL" id="KAL3876970.1"/>
    </source>
</evidence>
<evidence type="ECO:0000313" key="12">
    <source>
        <dbReference type="Proteomes" id="UP001634394"/>
    </source>
</evidence>
<feature type="domain" description="ERCC1-like central" evidence="10">
    <location>
        <begin position="161"/>
        <end position="273"/>
    </location>
</feature>
<dbReference type="GO" id="GO:0006310">
    <property type="term" value="P:DNA recombination"/>
    <property type="evidence" value="ECO:0007669"/>
    <property type="project" value="UniProtKB-ARBA"/>
</dbReference>